<accession>A0A132NVD9</accession>
<dbReference type="InterPro" id="IPR042123">
    <property type="entry name" value="Zip3/RNF212-like"/>
</dbReference>
<feature type="compositionally biased region" description="Polar residues" evidence="3">
    <location>
        <begin position="356"/>
        <end position="369"/>
    </location>
</feature>
<keyword evidence="2" id="KW-0175">Coiled coil</keyword>
<organism evidence="4 5">
    <name type="scientific">Giardia duodenalis assemblage B</name>
    <dbReference type="NCBI Taxonomy" id="1394984"/>
    <lineage>
        <taxon>Eukaryota</taxon>
        <taxon>Metamonada</taxon>
        <taxon>Diplomonadida</taxon>
        <taxon>Hexamitidae</taxon>
        <taxon>Giardiinae</taxon>
        <taxon>Giardia</taxon>
    </lineage>
</organism>
<dbReference type="GO" id="GO:0000795">
    <property type="term" value="C:synaptonemal complex"/>
    <property type="evidence" value="ECO:0007669"/>
    <property type="project" value="InterPro"/>
</dbReference>
<dbReference type="GO" id="GO:0016925">
    <property type="term" value="P:protein sumoylation"/>
    <property type="evidence" value="ECO:0007669"/>
    <property type="project" value="TreeGrafter"/>
</dbReference>
<dbReference type="GO" id="GO:0019789">
    <property type="term" value="F:SUMO transferase activity"/>
    <property type="evidence" value="ECO:0007669"/>
    <property type="project" value="InterPro"/>
</dbReference>
<name>A0A132NVD9_GIAIN</name>
<dbReference type="OrthoDB" id="10252981at2759"/>
<comment type="caution">
    <text evidence="4">The sequence shown here is derived from an EMBL/GenBank/DDBJ whole genome shotgun (WGS) entry which is preliminary data.</text>
</comment>
<reference evidence="4 5" key="1">
    <citation type="journal article" date="2015" name="Mol. Biochem. Parasitol.">
        <title>Identification of polymorphic genes for use in assemblage B genotyping assays through comparative genomics of multiple assemblage B Giardia duodenalis isolates.</title>
        <authorList>
            <person name="Wielinga C."/>
            <person name="Thompson R.C."/>
            <person name="Monis P."/>
            <person name="Ryan U."/>
        </authorList>
    </citation>
    <scope>NUCLEOTIDE SEQUENCE [LARGE SCALE GENOMIC DNA]</scope>
    <source>
        <strain evidence="4 5">BAH15c1</strain>
    </source>
</reference>
<feature type="compositionally biased region" description="Polar residues" evidence="3">
    <location>
        <begin position="410"/>
        <end position="419"/>
    </location>
</feature>
<feature type="coiled-coil region" evidence="2">
    <location>
        <begin position="606"/>
        <end position="647"/>
    </location>
</feature>
<dbReference type="GO" id="GO:0007129">
    <property type="term" value="P:homologous chromosome pairing at meiosis"/>
    <property type="evidence" value="ECO:0007669"/>
    <property type="project" value="TreeGrafter"/>
</dbReference>
<protein>
    <submittedName>
        <fullName evidence="4">Uncharacterized protein</fullName>
    </submittedName>
</protein>
<evidence type="ECO:0000256" key="2">
    <source>
        <dbReference type="SAM" id="Coils"/>
    </source>
</evidence>
<dbReference type="GO" id="GO:0007131">
    <property type="term" value="P:reciprocal meiotic recombination"/>
    <property type="evidence" value="ECO:0007669"/>
    <property type="project" value="InterPro"/>
</dbReference>
<dbReference type="EMBL" id="JXTI01000046">
    <property type="protein sequence ID" value="KWX14043.1"/>
    <property type="molecule type" value="Genomic_DNA"/>
</dbReference>
<gene>
    <name evidence="4" type="ORF">QR46_1967</name>
</gene>
<dbReference type="Proteomes" id="UP000070089">
    <property type="component" value="Unassembled WGS sequence"/>
</dbReference>
<dbReference type="AlphaFoldDB" id="A0A132NVD9"/>
<dbReference type="PANTHER" id="PTHR22663:SF17">
    <property type="entry name" value="RING FINGER PROTEIN NARYA-RELATED"/>
    <property type="match status" value="1"/>
</dbReference>
<feature type="compositionally biased region" description="Low complexity" evidence="3">
    <location>
        <begin position="548"/>
        <end position="561"/>
    </location>
</feature>
<sequence length="674" mass="73738">MVFHFYMPVPSGVVDMDEGVDVPYSHTIDKGAEPGIKLDDRTEDEQLSRSDPPAMEPAPPTGSGSRTGTPIDASIYDKMTVRPAQLSFDEISVSRGTLVNLLRALSYSYKSAESLRLITGLIVEGFHLQGIRQLKPGSSKAISPEMLKAAYTDIGEMSASRPPSLVAELTTSRKEGKLLDTLYEHTLTSYLELLQQISCFRNAREDILSTLAKATDVDTENSMEAIVDEIVKLKGLPDYSEGKFILPGTAAVSALDIVRKSDNLTDAQHENEMLRATIDSLRKELSESANAAILMRKETVSGTAEAEKLKTELEKLREQNKRLKHIADDAKAETASTRTSNAALRQQLEALKANNAGGNSSKLDQSTAKPRSRSARDANDLLTTADLSHTGTGCMGPPSHAAARQHRPSRPTSAAQQRILSGKVAPARVEINNSSYYAIHGQNGEVNNTGVPTTTARVVKRNVAVTDNCLVCIGPRHSSPSVRSKSPEKYLQDMKATSPEVRKLASVPGNTRIGRSNQLCSSYYDSQRAATPNRKSGQAGPVPKATPRRPNSSRPQPSSARTPVAKTPSRDQYSSHMTQSKGGMKMYASTMPSDTISKTPRSKTPVDDLYNQIDRLSVELAAEKEKRHALLDENRNLKSTLTTMERQTRQQMNNIESKYRAILEHTIKKLTNRA</sequence>
<feature type="compositionally biased region" description="Polar residues" evidence="3">
    <location>
        <begin position="590"/>
        <end position="599"/>
    </location>
</feature>
<keyword evidence="1" id="KW-0469">Meiosis</keyword>
<dbReference type="PANTHER" id="PTHR22663">
    <property type="entry name" value="RING FINGER PROTEIN NARYA-RELATED"/>
    <property type="match status" value="1"/>
</dbReference>
<proteinExistence type="predicted"/>
<feature type="region of interest" description="Disordered" evidence="3">
    <location>
        <begin position="476"/>
        <end position="606"/>
    </location>
</feature>
<evidence type="ECO:0000313" key="5">
    <source>
        <dbReference type="Proteomes" id="UP000070089"/>
    </source>
</evidence>
<evidence type="ECO:0000313" key="4">
    <source>
        <dbReference type="EMBL" id="KWX14043.1"/>
    </source>
</evidence>
<feature type="compositionally biased region" description="Basic and acidic residues" evidence="3">
    <location>
        <begin position="27"/>
        <end position="48"/>
    </location>
</feature>
<feature type="region of interest" description="Disordered" evidence="3">
    <location>
        <begin position="352"/>
        <end position="420"/>
    </location>
</feature>
<feature type="compositionally biased region" description="Polar residues" evidence="3">
    <location>
        <begin position="513"/>
        <end position="536"/>
    </location>
</feature>
<feature type="coiled-coil region" evidence="2">
    <location>
        <begin position="264"/>
        <end position="333"/>
    </location>
</feature>
<evidence type="ECO:0000256" key="1">
    <source>
        <dbReference type="ARBA" id="ARBA00023254"/>
    </source>
</evidence>
<feature type="compositionally biased region" description="Polar residues" evidence="3">
    <location>
        <begin position="570"/>
        <end position="581"/>
    </location>
</feature>
<feature type="compositionally biased region" description="Polar residues" evidence="3">
    <location>
        <begin position="381"/>
        <end position="391"/>
    </location>
</feature>
<feature type="region of interest" description="Disordered" evidence="3">
    <location>
        <begin position="25"/>
        <end position="71"/>
    </location>
</feature>
<evidence type="ECO:0000256" key="3">
    <source>
        <dbReference type="SAM" id="MobiDB-lite"/>
    </source>
</evidence>
<dbReference type="VEuPathDB" id="GiardiaDB:QR46_1967"/>